<gene>
    <name evidence="2" type="ORF">E0L20_06210</name>
</gene>
<organism evidence="2 3">
    <name type="scientific">Enterobacter wuhouensis</name>
    <dbReference type="NCBI Taxonomy" id="2529381"/>
    <lineage>
        <taxon>Bacteria</taxon>
        <taxon>Pseudomonadati</taxon>
        <taxon>Pseudomonadota</taxon>
        <taxon>Gammaproteobacteria</taxon>
        <taxon>Enterobacterales</taxon>
        <taxon>Enterobacteriaceae</taxon>
        <taxon>Enterobacter</taxon>
    </lineage>
</organism>
<reference evidence="2 3" key="1">
    <citation type="submission" date="2019-02" db="EMBL/GenBank/DDBJ databases">
        <title>The draft genome of Enterobacter spp. strains.</title>
        <authorList>
            <person name="Wang C."/>
            <person name="Feng Y."/>
            <person name="Zong Z."/>
        </authorList>
    </citation>
    <scope>NUCLEOTIDE SEQUENCE [LARGE SCALE GENOMIC DNA]</scope>
    <source>
        <strain evidence="2 3">WCHEW120002</strain>
    </source>
</reference>
<accession>A0A4R0GAE8</accession>
<dbReference type="Proteomes" id="UP000291424">
    <property type="component" value="Unassembled WGS sequence"/>
</dbReference>
<dbReference type="EMBL" id="SJOO01000002">
    <property type="protein sequence ID" value="TCB93994.1"/>
    <property type="molecule type" value="Genomic_DNA"/>
</dbReference>
<protein>
    <submittedName>
        <fullName evidence="2">Uncharacterized protein</fullName>
    </submittedName>
</protein>
<keyword evidence="1" id="KW-1133">Transmembrane helix</keyword>
<evidence type="ECO:0000256" key="1">
    <source>
        <dbReference type="SAM" id="Phobius"/>
    </source>
</evidence>
<keyword evidence="1" id="KW-0812">Transmembrane</keyword>
<comment type="caution">
    <text evidence="2">The sequence shown here is derived from an EMBL/GenBank/DDBJ whole genome shotgun (WGS) entry which is preliminary data.</text>
</comment>
<evidence type="ECO:0000313" key="3">
    <source>
        <dbReference type="Proteomes" id="UP000291424"/>
    </source>
</evidence>
<evidence type="ECO:0000313" key="2">
    <source>
        <dbReference type="EMBL" id="TCB93994.1"/>
    </source>
</evidence>
<proteinExistence type="predicted"/>
<feature type="transmembrane region" description="Helical" evidence="1">
    <location>
        <begin position="7"/>
        <end position="26"/>
    </location>
</feature>
<dbReference type="AlphaFoldDB" id="A0A4R0GAE8"/>
<dbReference type="OrthoDB" id="6504444at2"/>
<sequence length="154" mass="17808">MRVNSLIVRWLVITLAIIAPLLYAWYLNDQKNHFTCESHLTIVDNDWRVDSIMTFTFNNGTGSYDTTGEYTEAGQQPVTISNKIAFNYWYEDGRVILVASETNELPKKDEPFRHDIPDFFHHRDSGISIQIMPVNGHSYLFSFGNSPTFYCTKD</sequence>
<name>A0A4R0GAE8_9ENTR</name>
<dbReference type="RefSeq" id="WP_131633183.1">
    <property type="nucleotide sequence ID" value="NZ_SJOO01000002.1"/>
</dbReference>
<keyword evidence="1" id="KW-0472">Membrane</keyword>